<evidence type="ECO:0000313" key="15">
    <source>
        <dbReference type="EMBL" id="ORX51316.1"/>
    </source>
</evidence>
<evidence type="ECO:0000256" key="3">
    <source>
        <dbReference type="ARBA" id="ARBA00006040"/>
    </source>
</evidence>
<keyword evidence="6 13" id="KW-0479">Metal-binding</keyword>
<dbReference type="STRING" id="101127.A0A1X2GDJ9"/>
<evidence type="ECO:0000256" key="2">
    <source>
        <dbReference type="ARBA" id="ARBA00004305"/>
    </source>
</evidence>
<dbReference type="SUPFAM" id="SSF55486">
    <property type="entry name" value="Metalloproteases ('zincins'), catalytic domain"/>
    <property type="match status" value="1"/>
</dbReference>
<name>A0A1X2GDJ9_9FUNG</name>
<evidence type="ECO:0000256" key="4">
    <source>
        <dbReference type="ARBA" id="ARBA00012441"/>
    </source>
</evidence>
<keyword evidence="5 13" id="KW-0645">Protease</keyword>
<comment type="similarity">
    <text evidence="3 13">Belongs to the peptidase M3 family.</text>
</comment>
<dbReference type="GO" id="GO:0004222">
    <property type="term" value="F:metalloendopeptidase activity"/>
    <property type="evidence" value="ECO:0007669"/>
    <property type="project" value="UniProtKB-EC"/>
</dbReference>
<dbReference type="Proteomes" id="UP000242146">
    <property type="component" value="Unassembled WGS sequence"/>
</dbReference>
<comment type="catalytic activity">
    <reaction evidence="1">
        <text>Release of an N-terminal octapeptide as second stage of processing of some proteins imported into the mitochondrion.</text>
        <dbReference type="EC" id="3.4.24.59"/>
    </reaction>
</comment>
<comment type="subcellular location">
    <subcellularLocation>
        <location evidence="2">Mitochondrion matrix</location>
    </subcellularLocation>
</comment>
<keyword evidence="8 13" id="KW-0862">Zinc</keyword>
<evidence type="ECO:0000313" key="16">
    <source>
        <dbReference type="Proteomes" id="UP000242146"/>
    </source>
</evidence>
<dbReference type="EC" id="3.4.24.59" evidence="4"/>
<dbReference type="GO" id="GO:0006627">
    <property type="term" value="P:protein processing involved in protein targeting to mitochondrion"/>
    <property type="evidence" value="ECO:0007669"/>
    <property type="project" value="TreeGrafter"/>
</dbReference>
<protein>
    <recommendedName>
        <fullName evidence="4">mitochondrial intermediate peptidase</fullName>
        <ecNumber evidence="4">3.4.24.59</ecNumber>
    </recommendedName>
</protein>
<dbReference type="Gene3D" id="3.40.390.10">
    <property type="entry name" value="Collagenase (Catalytic Domain)"/>
    <property type="match status" value="1"/>
</dbReference>
<evidence type="ECO:0000256" key="8">
    <source>
        <dbReference type="ARBA" id="ARBA00022833"/>
    </source>
</evidence>
<keyword evidence="7 13" id="KW-0378">Hydrolase</keyword>
<evidence type="ECO:0000256" key="11">
    <source>
        <dbReference type="ARBA" id="ARBA00023128"/>
    </source>
</evidence>
<evidence type="ECO:0000256" key="7">
    <source>
        <dbReference type="ARBA" id="ARBA00022801"/>
    </source>
</evidence>
<dbReference type="PANTHER" id="PTHR11804:SF79">
    <property type="entry name" value="MITOCHONDRIAL INTERMEDIATE PEPTIDASE"/>
    <property type="match status" value="1"/>
</dbReference>
<dbReference type="GO" id="GO:0005759">
    <property type="term" value="C:mitochondrial matrix"/>
    <property type="evidence" value="ECO:0007669"/>
    <property type="project" value="UniProtKB-SubCell"/>
</dbReference>
<dbReference type="InterPro" id="IPR001567">
    <property type="entry name" value="Pept_M3A_M3B_dom"/>
</dbReference>
<dbReference type="PANTHER" id="PTHR11804">
    <property type="entry name" value="PROTEASE M3 THIMET OLIGOPEPTIDASE-RELATED"/>
    <property type="match status" value="1"/>
</dbReference>
<gene>
    <name evidence="15" type="ORF">DM01DRAFT_1307763</name>
</gene>
<evidence type="ECO:0000256" key="9">
    <source>
        <dbReference type="ARBA" id="ARBA00022946"/>
    </source>
</evidence>
<keyword evidence="16" id="KW-1185">Reference proteome</keyword>
<dbReference type="Gene3D" id="1.10.1370.10">
    <property type="entry name" value="Neurolysin, domain 3"/>
    <property type="match status" value="1"/>
</dbReference>
<comment type="caution">
    <text evidence="15">The sequence shown here is derived from an EMBL/GenBank/DDBJ whole genome shotgun (WGS) entry which is preliminary data.</text>
</comment>
<evidence type="ECO:0000259" key="14">
    <source>
        <dbReference type="Pfam" id="PF01432"/>
    </source>
</evidence>
<comment type="function">
    <text evidence="12">Cleaves proteins, imported into the mitochondrion, to their mature size. While most mitochondrial precursor proteins are processed to the mature form in one step by mitochondrial processing peptidase (MPP), the sequential cleavage by MIP of an octapeptide after initial processing by MPP is a required step for a subgroup of nuclear-encoded precursor proteins destined for the matrix or the inner membrane.</text>
</comment>
<keyword evidence="9" id="KW-0809">Transit peptide</keyword>
<feature type="domain" description="Peptidase M3A/M3B catalytic" evidence="14">
    <location>
        <begin position="280"/>
        <end position="700"/>
    </location>
</feature>
<evidence type="ECO:0000256" key="5">
    <source>
        <dbReference type="ARBA" id="ARBA00022670"/>
    </source>
</evidence>
<evidence type="ECO:0000256" key="12">
    <source>
        <dbReference type="ARBA" id="ARBA00025208"/>
    </source>
</evidence>
<dbReference type="InterPro" id="IPR024079">
    <property type="entry name" value="MetalloPept_cat_dom_sf"/>
</dbReference>
<keyword evidence="11" id="KW-0496">Mitochondrion</keyword>
<dbReference type="AlphaFoldDB" id="A0A1X2GDJ9"/>
<accession>A0A1X2GDJ9</accession>
<dbReference type="EMBL" id="MCGT01000021">
    <property type="protein sequence ID" value="ORX51316.1"/>
    <property type="molecule type" value="Genomic_DNA"/>
</dbReference>
<dbReference type="InterPro" id="IPR033851">
    <property type="entry name" value="M3A_MIP"/>
</dbReference>
<dbReference type="InterPro" id="IPR045090">
    <property type="entry name" value="Pept_M3A_M3B"/>
</dbReference>
<evidence type="ECO:0000256" key="1">
    <source>
        <dbReference type="ARBA" id="ARBA00000436"/>
    </source>
</evidence>
<dbReference type="CDD" id="cd06457">
    <property type="entry name" value="M3A_MIP"/>
    <property type="match status" value="1"/>
</dbReference>
<reference evidence="15 16" key="1">
    <citation type="submission" date="2016-07" db="EMBL/GenBank/DDBJ databases">
        <title>Pervasive Adenine N6-methylation of Active Genes in Fungi.</title>
        <authorList>
            <consortium name="DOE Joint Genome Institute"/>
            <person name="Mondo S.J."/>
            <person name="Dannebaum R.O."/>
            <person name="Kuo R.C."/>
            <person name="Labutti K."/>
            <person name="Haridas S."/>
            <person name="Kuo A."/>
            <person name="Salamov A."/>
            <person name="Ahrendt S.R."/>
            <person name="Lipzen A."/>
            <person name="Sullivan W."/>
            <person name="Andreopoulos W.B."/>
            <person name="Clum A."/>
            <person name="Lindquist E."/>
            <person name="Daum C."/>
            <person name="Ramamoorthy G.K."/>
            <person name="Gryganskyi A."/>
            <person name="Culley D."/>
            <person name="Magnuson J.K."/>
            <person name="James T.Y."/>
            <person name="O'Malley M.A."/>
            <person name="Stajich J.E."/>
            <person name="Spatafora J.W."/>
            <person name="Visel A."/>
            <person name="Grigoriev I.V."/>
        </authorList>
    </citation>
    <scope>NUCLEOTIDE SEQUENCE [LARGE SCALE GENOMIC DNA]</scope>
    <source>
        <strain evidence="15 16">NRRL 3301</strain>
    </source>
</reference>
<dbReference type="GO" id="GO:0046872">
    <property type="term" value="F:metal ion binding"/>
    <property type="evidence" value="ECO:0007669"/>
    <property type="project" value="UniProtKB-UniRule"/>
</dbReference>
<organism evidence="15 16">
    <name type="scientific">Hesseltinella vesiculosa</name>
    <dbReference type="NCBI Taxonomy" id="101127"/>
    <lineage>
        <taxon>Eukaryota</taxon>
        <taxon>Fungi</taxon>
        <taxon>Fungi incertae sedis</taxon>
        <taxon>Mucoromycota</taxon>
        <taxon>Mucoromycotina</taxon>
        <taxon>Mucoromycetes</taxon>
        <taxon>Mucorales</taxon>
        <taxon>Cunninghamellaceae</taxon>
        <taxon>Hesseltinella</taxon>
    </lineage>
</organism>
<dbReference type="GO" id="GO:0006518">
    <property type="term" value="P:peptide metabolic process"/>
    <property type="evidence" value="ECO:0007669"/>
    <property type="project" value="TreeGrafter"/>
</dbReference>
<dbReference type="FunFam" id="3.40.390.10:FF:000055">
    <property type="entry name" value="Related to mitochondrial intermediate peptidase"/>
    <property type="match status" value="1"/>
</dbReference>
<proteinExistence type="inferred from homology"/>
<dbReference type="InterPro" id="IPR024077">
    <property type="entry name" value="Neurolysin/TOP_dom2"/>
</dbReference>
<sequence>MRRALSSHMKRWVTRSTRSLALPPTQRALFHTSFKAASTADDSQYLRALFDDSALWRQHQQRAVLSNDSPTGLLEHPLFNNAAGFDKAAQQAINQAQILVERICQAPEHGRQEMKLVIQHLDKLSDTLCIVIDLAEFLRNAHPDPALMNAANKAYTDLCTYMNTLNTDTRLYKVLAKVLDDSTIVSQFTPDEHAAAIVFLRDFEKSGIHLPDAQRQQFVELSDRIILLGREFIQRQPRAASHIQLARSQLQGLPSSFLAQVSNGDVVDLATDSIDCQWILKYADQPGIRRQVYEAINSANPDSIELLEWLMRTRAELANLVGQPSYAHLQLQDKMAKNPDNVSIFLRTLLQHQLPITENDMRLLQQSGNTTTVNAWDRDYYMHKHTLTQPKSTSMPYFTVGSVIQGLSRLFDHLYGVHFEPADMRPGETWHEDVRKLDVVCERDGKIGSIYCDLYGRQSKTTHAAHYTIRTSRRLGPGQYQLPAIVLTCDFTGGNHSSVLSMFEVETLSHEMGHAMHSMLGRTDFHNVSGTRCATDFVELPSILMERFVSHPDVLALFTDRQDIKSSLQSYLQQRQRFSGIEINNQILMSMIDQQYHAAHTSAFVHGSFSSVQLWHQLQDKYGSFASVPGTMWPVQFGHLFGYGAGYYSYLFDRTLANRIWNTCFAQSPLDRENGQAFRDRLLQWGGSRDPWESVAHVLGGKDGDLIALGDEKAMSTVGDWGIDV</sequence>
<dbReference type="OrthoDB" id="17530at2759"/>
<evidence type="ECO:0000256" key="13">
    <source>
        <dbReference type="RuleBase" id="RU003435"/>
    </source>
</evidence>
<dbReference type="Pfam" id="PF01432">
    <property type="entry name" value="Peptidase_M3"/>
    <property type="match status" value="1"/>
</dbReference>
<comment type="cofactor">
    <cofactor evidence="13">
        <name>Zn(2+)</name>
        <dbReference type="ChEBI" id="CHEBI:29105"/>
    </cofactor>
    <text evidence="13">Binds 1 zinc ion.</text>
</comment>
<keyword evidence="10 13" id="KW-0482">Metalloprotease</keyword>
<evidence type="ECO:0000256" key="10">
    <source>
        <dbReference type="ARBA" id="ARBA00023049"/>
    </source>
</evidence>
<evidence type="ECO:0000256" key="6">
    <source>
        <dbReference type="ARBA" id="ARBA00022723"/>
    </source>
</evidence>